<dbReference type="CDD" id="cd17273">
    <property type="entry name" value="RMtype1_S_EcoJA69PI-TRD1-CR1_like"/>
    <property type="match status" value="1"/>
</dbReference>
<keyword evidence="7" id="KW-1185">Reference proteome</keyword>
<dbReference type="Proteomes" id="UP000584374">
    <property type="component" value="Unassembled WGS sequence"/>
</dbReference>
<proteinExistence type="inferred from homology"/>
<comment type="similarity">
    <text evidence="1">Belongs to the type-I restriction system S methylase family.</text>
</comment>
<feature type="domain" description="Type I restriction modification DNA specificity" evidence="5">
    <location>
        <begin position="68"/>
        <end position="174"/>
    </location>
</feature>
<sequence>MGEGIVTLDELAGDNVLEMGAGRPRSEGAGLPVLRVADVLEGRIQATSQTSESTIPPQTMGPKVSRPGDVVLTTKGTVGRVAIMPSGGPTFAYSPQLCYFRPVEDGPLHSRYLYYWFKSTEFWGQAAALKAQTDMADFMSLRDITSLTMTLPSVTEQRAIAEVLGALDDKIAANDHTAQLCLKLADTRFAAAVRDIPLGDRTFGDLADVFGGGTPKSSMDEYWNGDIPWATPTDVTALSAPYLFDTSRMITEEGMAACSSKRYPAGSILMTSRATIGAFAIAKVSTAVNQGFIVVNAKNSDHQWWLFHEMRARVSDFLSHANGATFLELSRGKFKQFPVRLPDTAALKSFSEGVGPLHDLAAQAMTETEKLTTTRDSLLPLLMSGKVRVRDAEKVVEEAV</sequence>
<evidence type="ECO:0000256" key="2">
    <source>
        <dbReference type="ARBA" id="ARBA00022747"/>
    </source>
</evidence>
<feature type="domain" description="Type I restriction modification DNA specificity" evidence="5">
    <location>
        <begin position="201"/>
        <end position="344"/>
    </location>
</feature>
<dbReference type="Gene3D" id="3.90.220.20">
    <property type="entry name" value="DNA methylase specificity domains"/>
    <property type="match status" value="2"/>
</dbReference>
<organism evidence="6 7">
    <name type="scientific">Saccharopolyspora phatthalungensis</name>
    <dbReference type="NCBI Taxonomy" id="664693"/>
    <lineage>
        <taxon>Bacteria</taxon>
        <taxon>Bacillati</taxon>
        <taxon>Actinomycetota</taxon>
        <taxon>Actinomycetes</taxon>
        <taxon>Pseudonocardiales</taxon>
        <taxon>Pseudonocardiaceae</taxon>
        <taxon>Saccharopolyspora</taxon>
    </lineage>
</organism>
<dbReference type="InterPro" id="IPR052021">
    <property type="entry name" value="Type-I_RS_S_subunit"/>
</dbReference>
<evidence type="ECO:0000259" key="5">
    <source>
        <dbReference type="Pfam" id="PF01420"/>
    </source>
</evidence>
<dbReference type="GO" id="GO:0009035">
    <property type="term" value="F:type I site-specific deoxyribonuclease activity"/>
    <property type="evidence" value="ECO:0007669"/>
    <property type="project" value="UniProtKB-EC"/>
</dbReference>
<protein>
    <submittedName>
        <fullName evidence="6">Type I restriction enzyme S subunit</fullName>
        <ecNumber evidence="6">3.1.21.3</ecNumber>
    </submittedName>
</protein>
<comment type="caution">
    <text evidence="6">The sequence shown here is derived from an EMBL/GenBank/DDBJ whole genome shotgun (WGS) entry which is preliminary data.</text>
</comment>
<dbReference type="CDD" id="cd16961">
    <property type="entry name" value="RMtype1_S_TRD-CR_like"/>
    <property type="match status" value="1"/>
</dbReference>
<evidence type="ECO:0000313" key="6">
    <source>
        <dbReference type="EMBL" id="MBB5152889.1"/>
    </source>
</evidence>
<dbReference type="EC" id="3.1.21.3" evidence="6"/>
<evidence type="ECO:0000256" key="4">
    <source>
        <dbReference type="SAM" id="MobiDB-lite"/>
    </source>
</evidence>
<dbReference type="EMBL" id="JACHIW010000001">
    <property type="protein sequence ID" value="MBB5152889.1"/>
    <property type="molecule type" value="Genomic_DNA"/>
</dbReference>
<evidence type="ECO:0000256" key="1">
    <source>
        <dbReference type="ARBA" id="ARBA00010923"/>
    </source>
</evidence>
<keyword evidence="3" id="KW-0238">DNA-binding</keyword>
<dbReference type="InterPro" id="IPR000055">
    <property type="entry name" value="Restrct_endonuc_typeI_TRD"/>
</dbReference>
<keyword evidence="6" id="KW-0378">Hydrolase</keyword>
<dbReference type="Pfam" id="PF01420">
    <property type="entry name" value="Methylase_S"/>
    <property type="match status" value="2"/>
</dbReference>
<dbReference type="PANTHER" id="PTHR30408:SF13">
    <property type="entry name" value="TYPE I RESTRICTION ENZYME HINDI SPECIFICITY SUBUNIT"/>
    <property type="match status" value="1"/>
</dbReference>
<name>A0A840Q2D5_9PSEU</name>
<dbReference type="AlphaFoldDB" id="A0A840Q2D5"/>
<dbReference type="InterPro" id="IPR044946">
    <property type="entry name" value="Restrct_endonuc_typeI_TRD_sf"/>
</dbReference>
<feature type="compositionally biased region" description="Polar residues" evidence="4">
    <location>
        <begin position="46"/>
        <end position="57"/>
    </location>
</feature>
<dbReference type="SUPFAM" id="SSF116734">
    <property type="entry name" value="DNA methylase specificity domain"/>
    <property type="match status" value="2"/>
</dbReference>
<reference evidence="6 7" key="1">
    <citation type="submission" date="2020-08" db="EMBL/GenBank/DDBJ databases">
        <title>Sequencing the genomes of 1000 actinobacteria strains.</title>
        <authorList>
            <person name="Klenk H.-P."/>
        </authorList>
    </citation>
    <scope>NUCLEOTIDE SEQUENCE [LARGE SCALE GENOMIC DNA]</scope>
    <source>
        <strain evidence="6 7">DSM 45584</strain>
    </source>
</reference>
<accession>A0A840Q2D5</accession>
<feature type="region of interest" description="Disordered" evidence="4">
    <location>
        <begin position="46"/>
        <end position="68"/>
    </location>
</feature>
<keyword evidence="2" id="KW-0680">Restriction system</keyword>
<gene>
    <name evidence="6" type="ORF">BJ970_000423</name>
</gene>
<dbReference type="GO" id="GO:0003677">
    <property type="term" value="F:DNA binding"/>
    <property type="evidence" value="ECO:0007669"/>
    <property type="project" value="UniProtKB-KW"/>
</dbReference>
<evidence type="ECO:0000313" key="7">
    <source>
        <dbReference type="Proteomes" id="UP000584374"/>
    </source>
</evidence>
<evidence type="ECO:0000256" key="3">
    <source>
        <dbReference type="ARBA" id="ARBA00023125"/>
    </source>
</evidence>
<dbReference type="PANTHER" id="PTHR30408">
    <property type="entry name" value="TYPE-1 RESTRICTION ENZYME ECOKI SPECIFICITY PROTEIN"/>
    <property type="match status" value="1"/>
</dbReference>
<dbReference type="GO" id="GO:0009307">
    <property type="term" value="P:DNA restriction-modification system"/>
    <property type="evidence" value="ECO:0007669"/>
    <property type="project" value="UniProtKB-KW"/>
</dbReference>
<dbReference type="RefSeq" id="WP_184722908.1">
    <property type="nucleotide sequence ID" value="NZ_JACHIW010000001.1"/>
</dbReference>